<dbReference type="EMBL" id="JAJSOF020000023">
    <property type="protein sequence ID" value="KAJ4435436.1"/>
    <property type="molecule type" value="Genomic_DNA"/>
</dbReference>
<dbReference type="Proteomes" id="UP001148838">
    <property type="component" value="Unassembled WGS sequence"/>
</dbReference>
<reference evidence="2 3" key="1">
    <citation type="journal article" date="2022" name="Allergy">
        <title>Genome assembly and annotation of Periplaneta americana reveal a comprehensive cockroach allergen profile.</title>
        <authorList>
            <person name="Wang L."/>
            <person name="Xiong Q."/>
            <person name="Saelim N."/>
            <person name="Wang L."/>
            <person name="Nong W."/>
            <person name="Wan A.T."/>
            <person name="Shi M."/>
            <person name="Liu X."/>
            <person name="Cao Q."/>
            <person name="Hui J.H.L."/>
            <person name="Sookrung N."/>
            <person name="Leung T.F."/>
            <person name="Tungtrongchitr A."/>
            <person name="Tsui S.K.W."/>
        </authorList>
    </citation>
    <scope>NUCLEOTIDE SEQUENCE [LARGE SCALE GENOMIC DNA]</scope>
    <source>
        <strain evidence="2">PWHHKU_190912</strain>
    </source>
</reference>
<gene>
    <name evidence="2" type="ORF">ANN_18051</name>
</gene>
<keyword evidence="1" id="KW-0175">Coiled coil</keyword>
<accession>A0ABQ8SNU4</accession>
<protein>
    <submittedName>
        <fullName evidence="2">Uncharacterized protein</fullName>
    </submittedName>
</protein>
<evidence type="ECO:0000313" key="2">
    <source>
        <dbReference type="EMBL" id="KAJ4435436.1"/>
    </source>
</evidence>
<keyword evidence="3" id="KW-1185">Reference proteome</keyword>
<evidence type="ECO:0000256" key="1">
    <source>
        <dbReference type="SAM" id="Coils"/>
    </source>
</evidence>
<name>A0ABQ8SNU4_PERAM</name>
<feature type="coiled-coil region" evidence="1">
    <location>
        <begin position="35"/>
        <end position="62"/>
    </location>
</feature>
<proteinExistence type="predicted"/>
<sequence length="90" mass="10580">MVYSTYSGFLNGALHLFVNRISEDAWIKMVALISKNEDESNADEYDEEYENYEEDADTEILKMKPCQLRMRNRSMTYQSYASRTGPSWCQ</sequence>
<evidence type="ECO:0000313" key="3">
    <source>
        <dbReference type="Proteomes" id="UP001148838"/>
    </source>
</evidence>
<comment type="caution">
    <text evidence="2">The sequence shown here is derived from an EMBL/GenBank/DDBJ whole genome shotgun (WGS) entry which is preliminary data.</text>
</comment>
<organism evidence="2 3">
    <name type="scientific">Periplaneta americana</name>
    <name type="common">American cockroach</name>
    <name type="synonym">Blatta americana</name>
    <dbReference type="NCBI Taxonomy" id="6978"/>
    <lineage>
        <taxon>Eukaryota</taxon>
        <taxon>Metazoa</taxon>
        <taxon>Ecdysozoa</taxon>
        <taxon>Arthropoda</taxon>
        <taxon>Hexapoda</taxon>
        <taxon>Insecta</taxon>
        <taxon>Pterygota</taxon>
        <taxon>Neoptera</taxon>
        <taxon>Polyneoptera</taxon>
        <taxon>Dictyoptera</taxon>
        <taxon>Blattodea</taxon>
        <taxon>Blattoidea</taxon>
        <taxon>Blattidae</taxon>
        <taxon>Blattinae</taxon>
        <taxon>Periplaneta</taxon>
    </lineage>
</organism>